<comment type="caution">
    <text evidence="2">The sequence shown here is derived from an EMBL/GenBank/DDBJ whole genome shotgun (WGS) entry which is preliminary data.</text>
</comment>
<sequence>MARIRDRGEPQPTAQQLVPYLKERIYVSFIGLAVLLALSVHGEETEAFTAVTSLLIAAVGAGLAGLISEIVAHLAVKGSLPDATELRFLVRVSSGALATIVLPVVILLLAAAGVLSVPLALTVAVWIMAVTLGAIGYIAVFRASLAWWKKLAVFLGLVLFGLVVVGVQLLAHG</sequence>
<feature type="transmembrane region" description="Helical" evidence="1">
    <location>
        <begin position="151"/>
        <end position="171"/>
    </location>
</feature>
<evidence type="ECO:0000313" key="2">
    <source>
        <dbReference type="EMBL" id="GGA93742.1"/>
    </source>
</evidence>
<keyword evidence="1" id="KW-1133">Transmembrane helix</keyword>
<feature type="transmembrane region" description="Helical" evidence="1">
    <location>
        <begin position="88"/>
        <end position="111"/>
    </location>
</feature>
<feature type="transmembrane region" description="Helical" evidence="1">
    <location>
        <begin position="117"/>
        <end position="139"/>
    </location>
</feature>
<feature type="transmembrane region" description="Helical" evidence="1">
    <location>
        <begin position="54"/>
        <end position="76"/>
    </location>
</feature>
<reference evidence="2" key="1">
    <citation type="journal article" date="2014" name="Int. J. Syst. Evol. Microbiol.">
        <title>Complete genome sequence of Corynebacterium casei LMG S-19264T (=DSM 44701T), isolated from a smear-ripened cheese.</title>
        <authorList>
            <consortium name="US DOE Joint Genome Institute (JGI-PGF)"/>
            <person name="Walter F."/>
            <person name="Albersmeier A."/>
            <person name="Kalinowski J."/>
            <person name="Ruckert C."/>
        </authorList>
    </citation>
    <scope>NUCLEOTIDE SEQUENCE</scope>
    <source>
        <strain evidence="2">CGMCC 1.12813</strain>
    </source>
</reference>
<dbReference type="RefSeq" id="WP_188509168.1">
    <property type="nucleotide sequence ID" value="NZ_BMGB01000001.1"/>
</dbReference>
<evidence type="ECO:0000256" key="1">
    <source>
        <dbReference type="SAM" id="Phobius"/>
    </source>
</evidence>
<dbReference type="AlphaFoldDB" id="A0A916SCP3"/>
<feature type="transmembrane region" description="Helical" evidence="1">
    <location>
        <begin position="25"/>
        <end position="42"/>
    </location>
</feature>
<evidence type="ECO:0000313" key="3">
    <source>
        <dbReference type="Proteomes" id="UP000606922"/>
    </source>
</evidence>
<protein>
    <submittedName>
        <fullName evidence="2">Uncharacterized protein</fullName>
    </submittedName>
</protein>
<keyword evidence="1" id="KW-0812">Transmembrane</keyword>
<gene>
    <name evidence="2" type="ORF">GCM10010979_05390</name>
</gene>
<reference evidence="2" key="2">
    <citation type="submission" date="2020-09" db="EMBL/GenBank/DDBJ databases">
        <authorList>
            <person name="Sun Q."/>
            <person name="Zhou Y."/>
        </authorList>
    </citation>
    <scope>NUCLEOTIDE SEQUENCE</scope>
    <source>
        <strain evidence="2">CGMCC 1.12813</strain>
    </source>
</reference>
<keyword evidence="3" id="KW-1185">Reference proteome</keyword>
<organism evidence="2 3">
    <name type="scientific">Conyzicola nivalis</name>
    <dbReference type="NCBI Taxonomy" id="1477021"/>
    <lineage>
        <taxon>Bacteria</taxon>
        <taxon>Bacillati</taxon>
        <taxon>Actinomycetota</taxon>
        <taxon>Actinomycetes</taxon>
        <taxon>Micrococcales</taxon>
        <taxon>Microbacteriaceae</taxon>
        <taxon>Conyzicola</taxon>
    </lineage>
</organism>
<accession>A0A916SCP3</accession>
<dbReference type="EMBL" id="BMGB01000001">
    <property type="protein sequence ID" value="GGA93742.1"/>
    <property type="molecule type" value="Genomic_DNA"/>
</dbReference>
<dbReference type="Proteomes" id="UP000606922">
    <property type="component" value="Unassembled WGS sequence"/>
</dbReference>
<name>A0A916SCP3_9MICO</name>
<proteinExistence type="predicted"/>
<keyword evidence="1" id="KW-0472">Membrane</keyword>